<name>A0A5J4V3Z4_9EUKA</name>
<sequence>MGSSSSKQEKGLKASKIQNQIKFDHNYGTLTVVFVGGDERKQMQIKKVGPNTTLQEVCNEILKFLEVGSAKLSFVDEYDRAI</sequence>
<reference evidence="1 2" key="1">
    <citation type="submission" date="2019-03" db="EMBL/GenBank/DDBJ databases">
        <title>Single cell metagenomics reveals metabolic interactions within the superorganism composed of flagellate Streblomastix strix and complex community of Bacteroidetes bacteria on its surface.</title>
        <authorList>
            <person name="Treitli S.C."/>
            <person name="Kolisko M."/>
            <person name="Husnik F."/>
            <person name="Keeling P."/>
            <person name="Hampl V."/>
        </authorList>
    </citation>
    <scope>NUCLEOTIDE SEQUENCE [LARGE SCALE GENOMIC DNA]</scope>
    <source>
        <strain evidence="1">ST1C</strain>
    </source>
</reference>
<proteinExistence type="predicted"/>
<accession>A0A5J4V3Z4</accession>
<dbReference type="Proteomes" id="UP000324800">
    <property type="component" value="Unassembled WGS sequence"/>
</dbReference>
<comment type="caution">
    <text evidence="1">The sequence shown here is derived from an EMBL/GenBank/DDBJ whole genome shotgun (WGS) entry which is preliminary data.</text>
</comment>
<organism evidence="1 2">
    <name type="scientific">Streblomastix strix</name>
    <dbReference type="NCBI Taxonomy" id="222440"/>
    <lineage>
        <taxon>Eukaryota</taxon>
        <taxon>Metamonada</taxon>
        <taxon>Preaxostyla</taxon>
        <taxon>Oxymonadida</taxon>
        <taxon>Streblomastigidae</taxon>
        <taxon>Streblomastix</taxon>
    </lineage>
</organism>
<gene>
    <name evidence="1" type="ORF">EZS28_027385</name>
</gene>
<dbReference type="AlphaFoldDB" id="A0A5J4V3Z4"/>
<dbReference type="EMBL" id="SNRW01010053">
    <property type="protein sequence ID" value="KAA6377090.1"/>
    <property type="molecule type" value="Genomic_DNA"/>
</dbReference>
<evidence type="ECO:0000313" key="2">
    <source>
        <dbReference type="Proteomes" id="UP000324800"/>
    </source>
</evidence>
<protein>
    <submittedName>
        <fullName evidence="1">Uncharacterized protein</fullName>
    </submittedName>
</protein>
<evidence type="ECO:0000313" key="1">
    <source>
        <dbReference type="EMBL" id="KAA6377090.1"/>
    </source>
</evidence>